<gene>
    <name evidence="2" type="ORF">DI536_02195</name>
</gene>
<reference evidence="2 3" key="1">
    <citation type="submission" date="2017-08" db="EMBL/GenBank/DDBJ databases">
        <title>Infants hospitalized years apart are colonized by the same room-sourced microbial strains.</title>
        <authorList>
            <person name="Brooks B."/>
            <person name="Olm M.R."/>
            <person name="Firek B.A."/>
            <person name="Baker R."/>
            <person name="Thomas B.C."/>
            <person name="Morowitz M.J."/>
            <person name="Banfield J.F."/>
        </authorList>
    </citation>
    <scope>NUCLEOTIDE SEQUENCE [LARGE SCALE GENOMIC DNA]</scope>
    <source>
        <strain evidence="2">S2_003_000_R2_14</strain>
    </source>
</reference>
<name>A0A2W5TSS7_9BACT</name>
<organism evidence="2 3">
    <name type="scientific">Archangium gephyra</name>
    <dbReference type="NCBI Taxonomy" id="48"/>
    <lineage>
        <taxon>Bacteria</taxon>
        <taxon>Pseudomonadati</taxon>
        <taxon>Myxococcota</taxon>
        <taxon>Myxococcia</taxon>
        <taxon>Myxococcales</taxon>
        <taxon>Cystobacterineae</taxon>
        <taxon>Archangiaceae</taxon>
        <taxon>Archangium</taxon>
    </lineage>
</organism>
<feature type="transmembrane region" description="Helical" evidence="1">
    <location>
        <begin position="30"/>
        <end position="49"/>
    </location>
</feature>
<dbReference type="Proteomes" id="UP000249061">
    <property type="component" value="Unassembled WGS sequence"/>
</dbReference>
<comment type="caution">
    <text evidence="2">The sequence shown here is derived from an EMBL/GenBank/DDBJ whole genome shotgun (WGS) entry which is preliminary data.</text>
</comment>
<evidence type="ECO:0000313" key="3">
    <source>
        <dbReference type="Proteomes" id="UP000249061"/>
    </source>
</evidence>
<dbReference type="AlphaFoldDB" id="A0A2W5TSS7"/>
<protein>
    <submittedName>
        <fullName evidence="2">Uncharacterized protein</fullName>
    </submittedName>
</protein>
<sequence length="89" mass="9926">MHPLLMNAVVGLLSFGWALYCWKAKRPRDFLYASAFPLGLTMVLIDVLLPDWSGGREFTLFHAGAAIVGGYYLLRVLKTLNAPTTPDRE</sequence>
<feature type="transmembrane region" description="Helical" evidence="1">
    <location>
        <begin position="6"/>
        <end position="23"/>
    </location>
</feature>
<accession>A0A2W5TSS7</accession>
<evidence type="ECO:0000256" key="1">
    <source>
        <dbReference type="SAM" id="Phobius"/>
    </source>
</evidence>
<keyword evidence="1" id="KW-0472">Membrane</keyword>
<evidence type="ECO:0000313" key="2">
    <source>
        <dbReference type="EMBL" id="PZR18710.1"/>
    </source>
</evidence>
<keyword evidence="1" id="KW-1133">Transmembrane helix</keyword>
<keyword evidence="1" id="KW-0812">Transmembrane</keyword>
<dbReference type="EMBL" id="QFQP01000001">
    <property type="protein sequence ID" value="PZR18710.1"/>
    <property type="molecule type" value="Genomic_DNA"/>
</dbReference>
<feature type="transmembrane region" description="Helical" evidence="1">
    <location>
        <begin position="55"/>
        <end position="74"/>
    </location>
</feature>
<proteinExistence type="predicted"/>